<dbReference type="FunCoup" id="A0A3Q3E716">
    <property type="interactions" value="644"/>
</dbReference>
<keyword evidence="4" id="KW-0391">Immunity</keyword>
<proteinExistence type="predicted"/>
<organism evidence="7 8">
    <name type="scientific">Labrus bergylta</name>
    <name type="common">ballan wrasse</name>
    <dbReference type="NCBI Taxonomy" id="56723"/>
    <lineage>
        <taxon>Eukaryota</taxon>
        <taxon>Metazoa</taxon>
        <taxon>Chordata</taxon>
        <taxon>Craniata</taxon>
        <taxon>Vertebrata</taxon>
        <taxon>Euteleostomi</taxon>
        <taxon>Actinopterygii</taxon>
        <taxon>Neopterygii</taxon>
        <taxon>Teleostei</taxon>
        <taxon>Neoteleostei</taxon>
        <taxon>Acanthomorphata</taxon>
        <taxon>Eupercaria</taxon>
        <taxon>Labriformes</taxon>
        <taxon>Labridae</taxon>
        <taxon>Labrus</taxon>
    </lineage>
</organism>
<dbReference type="Ensembl" id="ENSLBET00000001901.1">
    <property type="protein sequence ID" value="ENSLBEP00000001786.1"/>
    <property type="gene ID" value="ENSLBEG00000001412.1"/>
</dbReference>
<evidence type="ECO:0000256" key="2">
    <source>
        <dbReference type="ARBA" id="ARBA00022475"/>
    </source>
</evidence>
<keyword evidence="8" id="KW-1185">Reference proteome</keyword>
<dbReference type="AlphaFoldDB" id="A0A3Q3E716"/>
<reference evidence="7" key="2">
    <citation type="submission" date="2025-09" db="UniProtKB">
        <authorList>
            <consortium name="Ensembl"/>
        </authorList>
    </citation>
    <scope>IDENTIFICATION</scope>
</reference>
<dbReference type="GO" id="GO:0019767">
    <property type="term" value="F:IgE receptor activity"/>
    <property type="evidence" value="ECO:0007669"/>
    <property type="project" value="InterPro"/>
</dbReference>
<dbReference type="PANTHER" id="PTHR16803:SF0">
    <property type="entry name" value="HIGH AFFINITY IMMUNOGLOBULIN EPSILON RECEPTOR SUBUNIT GAMMA"/>
    <property type="match status" value="1"/>
</dbReference>
<dbReference type="GO" id="GO:0032998">
    <property type="term" value="C:Fc-epsilon receptor I complex"/>
    <property type="evidence" value="ECO:0007669"/>
    <property type="project" value="InterPro"/>
</dbReference>
<evidence type="ECO:0000256" key="4">
    <source>
        <dbReference type="ARBA" id="ARBA00022859"/>
    </source>
</evidence>
<keyword evidence="3" id="KW-0597">Phosphoprotein</keyword>
<sequence length="111" mass="12349">MFEYKKGFIEALVAQYGGCGLPGWRPGFGSGLWPLSRMLFPLLSLWSAALSDPEVCYILDGILFLYGIILTALYCKIKVWTPHFDLCTTIVIQKGLTPHAADTYETIGTKK</sequence>
<keyword evidence="6" id="KW-0675">Receptor</keyword>
<name>A0A3Q3E716_9LABR</name>
<dbReference type="GO" id="GO:0002376">
    <property type="term" value="P:immune system process"/>
    <property type="evidence" value="ECO:0007669"/>
    <property type="project" value="UniProtKB-KW"/>
</dbReference>
<evidence type="ECO:0000256" key="6">
    <source>
        <dbReference type="ARBA" id="ARBA00023170"/>
    </source>
</evidence>
<dbReference type="Proteomes" id="UP000261660">
    <property type="component" value="Unplaced"/>
</dbReference>
<evidence type="ECO:0000313" key="8">
    <source>
        <dbReference type="Proteomes" id="UP000261660"/>
    </source>
</evidence>
<evidence type="ECO:0000256" key="1">
    <source>
        <dbReference type="ARBA" id="ARBA00004251"/>
    </source>
</evidence>
<evidence type="ECO:0000313" key="7">
    <source>
        <dbReference type="Ensembl" id="ENSLBEP00000001786.1"/>
    </source>
</evidence>
<protein>
    <submittedName>
        <fullName evidence="7">Uncharacterized protein</fullName>
    </submittedName>
</protein>
<dbReference type="InterPro" id="IPR021663">
    <property type="entry name" value="CD3_zeta/IgE_Fc_rcpt_gamma"/>
</dbReference>
<evidence type="ECO:0000256" key="5">
    <source>
        <dbReference type="ARBA" id="ARBA00023157"/>
    </source>
</evidence>
<dbReference type="Pfam" id="PF11628">
    <property type="entry name" value="TCR_zetazeta"/>
    <property type="match status" value="1"/>
</dbReference>
<dbReference type="InterPro" id="IPR042340">
    <property type="entry name" value="FCER1G"/>
</dbReference>
<keyword evidence="2" id="KW-0472">Membrane</keyword>
<dbReference type="InParanoid" id="A0A3Q3E716"/>
<keyword evidence="2" id="KW-1003">Cell membrane</keyword>
<keyword evidence="5" id="KW-1015">Disulfide bond</keyword>
<reference evidence="7" key="1">
    <citation type="submission" date="2025-08" db="UniProtKB">
        <authorList>
            <consortium name="Ensembl"/>
        </authorList>
    </citation>
    <scope>IDENTIFICATION</scope>
</reference>
<evidence type="ECO:0000256" key="3">
    <source>
        <dbReference type="ARBA" id="ARBA00022553"/>
    </source>
</evidence>
<dbReference type="PANTHER" id="PTHR16803">
    <property type="entry name" value="HIGH AFFINITY IMMUNOGLOBULIN EPSILON RECEPTOR GAMMA-SUBUNIT"/>
    <property type="match status" value="1"/>
</dbReference>
<comment type="subcellular location">
    <subcellularLocation>
        <location evidence="1">Cell membrane</location>
        <topology evidence="1">Single-pass type I membrane protein</topology>
    </subcellularLocation>
</comment>
<accession>A0A3Q3E716</accession>
<dbReference type="GeneTree" id="ENSGT01140000282596"/>
<dbReference type="STRING" id="56723.ENSLBEP00000001786"/>